<evidence type="ECO:0000259" key="7">
    <source>
        <dbReference type="Pfam" id="PF00520"/>
    </source>
</evidence>
<evidence type="ECO:0000256" key="2">
    <source>
        <dbReference type="ARBA" id="ARBA00022692"/>
    </source>
</evidence>
<evidence type="ECO:0000256" key="5">
    <source>
        <dbReference type="SAM" id="MobiDB-lite"/>
    </source>
</evidence>
<dbReference type="Pfam" id="PF00520">
    <property type="entry name" value="Ion_trans"/>
    <property type="match status" value="1"/>
</dbReference>
<dbReference type="Proteomes" id="UP001233999">
    <property type="component" value="Unassembled WGS sequence"/>
</dbReference>
<feature type="transmembrane region" description="Helical" evidence="6">
    <location>
        <begin position="221"/>
        <end position="245"/>
    </location>
</feature>
<dbReference type="PANTHER" id="PTHR46474">
    <property type="entry name" value="TWO PORE CALCIUM CHANNEL PROTEIN 1"/>
    <property type="match status" value="1"/>
</dbReference>
<dbReference type="AlphaFoldDB" id="A0AAD7Z9G8"/>
<dbReference type="Gene3D" id="1.20.120.350">
    <property type="entry name" value="Voltage-gated potassium channels. Chain C"/>
    <property type="match status" value="1"/>
</dbReference>
<dbReference type="PANTHER" id="PTHR46474:SF1">
    <property type="entry name" value="TWO PORE CHANNEL PROTEIN 1"/>
    <property type="match status" value="1"/>
</dbReference>
<protein>
    <recommendedName>
        <fullName evidence="7">Ion transport domain-containing protein</fullName>
    </recommendedName>
</protein>
<comment type="subcellular location">
    <subcellularLocation>
        <location evidence="1">Membrane</location>
        <topology evidence="1">Multi-pass membrane protein</topology>
    </subcellularLocation>
</comment>
<evidence type="ECO:0000256" key="1">
    <source>
        <dbReference type="ARBA" id="ARBA00004141"/>
    </source>
</evidence>
<evidence type="ECO:0000256" key="4">
    <source>
        <dbReference type="ARBA" id="ARBA00023136"/>
    </source>
</evidence>
<evidence type="ECO:0000313" key="9">
    <source>
        <dbReference type="Proteomes" id="UP001233999"/>
    </source>
</evidence>
<dbReference type="InterPro" id="IPR028801">
    <property type="entry name" value="TPC1_animal"/>
</dbReference>
<reference evidence="8" key="2">
    <citation type="submission" date="2023-05" db="EMBL/GenBank/DDBJ databases">
        <authorList>
            <person name="Fouks B."/>
        </authorList>
    </citation>
    <scope>NUCLEOTIDE SEQUENCE</scope>
    <source>
        <strain evidence="8">Stay&amp;Tobe</strain>
        <tissue evidence="8">Testes</tissue>
    </source>
</reference>
<keyword evidence="4 6" id="KW-0472">Membrane</keyword>
<proteinExistence type="predicted"/>
<feature type="transmembrane region" description="Helical" evidence="6">
    <location>
        <begin position="41"/>
        <end position="64"/>
    </location>
</feature>
<gene>
    <name evidence="8" type="ORF">L9F63_006950</name>
</gene>
<feature type="compositionally biased region" description="Basic and acidic residues" evidence="5">
    <location>
        <begin position="327"/>
        <end position="341"/>
    </location>
</feature>
<keyword evidence="3 6" id="KW-1133">Transmembrane helix</keyword>
<name>A0AAD7Z9G8_DIPPU</name>
<evidence type="ECO:0000313" key="8">
    <source>
        <dbReference type="EMBL" id="KAJ9576217.1"/>
    </source>
</evidence>
<dbReference type="InterPro" id="IPR005821">
    <property type="entry name" value="Ion_trans_dom"/>
</dbReference>
<dbReference type="GO" id="GO:0005765">
    <property type="term" value="C:lysosomal membrane"/>
    <property type="evidence" value="ECO:0007669"/>
    <property type="project" value="InterPro"/>
</dbReference>
<feature type="transmembrane region" description="Helical" evidence="6">
    <location>
        <begin position="194"/>
        <end position="215"/>
    </location>
</feature>
<evidence type="ECO:0000256" key="6">
    <source>
        <dbReference type="SAM" id="Phobius"/>
    </source>
</evidence>
<evidence type="ECO:0000256" key="3">
    <source>
        <dbReference type="ARBA" id="ARBA00022989"/>
    </source>
</evidence>
<feature type="transmembrane region" description="Helical" evidence="6">
    <location>
        <begin position="76"/>
        <end position="98"/>
    </location>
</feature>
<feature type="domain" description="Ion transport" evidence="7">
    <location>
        <begin position="8"/>
        <end position="245"/>
    </location>
</feature>
<feature type="transmembrane region" description="Helical" evidence="6">
    <location>
        <begin position="119"/>
        <end position="146"/>
    </location>
</feature>
<dbReference type="GO" id="GO:0005216">
    <property type="term" value="F:monoatomic ion channel activity"/>
    <property type="evidence" value="ECO:0007669"/>
    <property type="project" value="InterPro"/>
</dbReference>
<dbReference type="SUPFAM" id="SSF81324">
    <property type="entry name" value="Voltage-gated potassium channels"/>
    <property type="match status" value="1"/>
</dbReference>
<accession>A0AAD7Z9G8</accession>
<keyword evidence="9" id="KW-1185">Reference proteome</keyword>
<dbReference type="GO" id="GO:0022832">
    <property type="term" value="F:voltage-gated channel activity"/>
    <property type="evidence" value="ECO:0007669"/>
    <property type="project" value="InterPro"/>
</dbReference>
<dbReference type="InterPro" id="IPR027359">
    <property type="entry name" value="Volt_channel_dom_sf"/>
</dbReference>
<comment type="caution">
    <text evidence="8">The sequence shown here is derived from an EMBL/GenBank/DDBJ whole genome shotgun (WGS) entry which is preliminary data.</text>
</comment>
<sequence length="373" mass="42980">MFISIDGLILSNGIAMIIRIIQFGDNLEESAQEFSASWDTILFVGLFVVEVILKVLGLGIGQYFGSGWNIYDFSVTLLSVLGVIIISLVPSFVYVVVLRPLRLLRIFKLKKRYRDVFGTLVLLTPLMCSTAIVMLVLYYFFAIIGMELFAGYDMRNCCINSTVEDFYKYSANGSSALGYYYLNTFDNLMTSAITLFELTIVNNWFILMNSYALVVSPWSRAYFMLFYLFTMIVLTIVVASVLEAFRFRIQYKRQTSKREEEQMLHEEVDLKWEEMQSWVQDFQLLEKLRSDLVVGGTATFIGCRPRNREVLQRRMYRTEIGEWMREADDNERQNEVGGKKDEEDDVIHNSDQVIIGGPLTGEGDSYQRAMPIN</sequence>
<organism evidence="8 9">
    <name type="scientific">Diploptera punctata</name>
    <name type="common">Pacific beetle cockroach</name>
    <dbReference type="NCBI Taxonomy" id="6984"/>
    <lineage>
        <taxon>Eukaryota</taxon>
        <taxon>Metazoa</taxon>
        <taxon>Ecdysozoa</taxon>
        <taxon>Arthropoda</taxon>
        <taxon>Hexapoda</taxon>
        <taxon>Insecta</taxon>
        <taxon>Pterygota</taxon>
        <taxon>Neoptera</taxon>
        <taxon>Polyneoptera</taxon>
        <taxon>Dictyoptera</taxon>
        <taxon>Blattodea</taxon>
        <taxon>Blaberoidea</taxon>
        <taxon>Blaberidae</taxon>
        <taxon>Diplopterinae</taxon>
        <taxon>Diploptera</taxon>
    </lineage>
</organism>
<feature type="region of interest" description="Disordered" evidence="5">
    <location>
        <begin position="327"/>
        <end position="373"/>
    </location>
</feature>
<dbReference type="Gene3D" id="1.10.287.70">
    <property type="match status" value="1"/>
</dbReference>
<reference evidence="8" key="1">
    <citation type="journal article" date="2023" name="IScience">
        <title>Live-bearing cockroach genome reveals convergent evolutionary mechanisms linked to viviparity in insects and beyond.</title>
        <authorList>
            <person name="Fouks B."/>
            <person name="Harrison M.C."/>
            <person name="Mikhailova A.A."/>
            <person name="Marchal E."/>
            <person name="English S."/>
            <person name="Carruthers M."/>
            <person name="Jennings E.C."/>
            <person name="Chiamaka E.L."/>
            <person name="Frigard R.A."/>
            <person name="Pippel M."/>
            <person name="Attardo G.M."/>
            <person name="Benoit J.B."/>
            <person name="Bornberg-Bauer E."/>
            <person name="Tobe S.S."/>
        </authorList>
    </citation>
    <scope>NUCLEOTIDE SEQUENCE</scope>
    <source>
        <strain evidence="8">Stay&amp;Tobe</strain>
    </source>
</reference>
<dbReference type="GO" id="GO:0010008">
    <property type="term" value="C:endosome membrane"/>
    <property type="evidence" value="ECO:0007669"/>
    <property type="project" value="TreeGrafter"/>
</dbReference>
<keyword evidence="2 6" id="KW-0812">Transmembrane</keyword>
<dbReference type="EMBL" id="JASPKZ010009805">
    <property type="protein sequence ID" value="KAJ9576217.1"/>
    <property type="molecule type" value="Genomic_DNA"/>
</dbReference>